<reference evidence="3" key="1">
    <citation type="submission" date="2022-01" db="EMBL/GenBank/DDBJ databases">
        <authorList>
            <person name="King R."/>
        </authorList>
    </citation>
    <scope>NUCLEOTIDE SEQUENCE</scope>
</reference>
<protein>
    <recommendedName>
        <fullName evidence="2">SWIM-type domain-containing protein</fullName>
    </recommendedName>
</protein>
<evidence type="ECO:0000313" key="3">
    <source>
        <dbReference type="EMBL" id="CAH1115754.1"/>
    </source>
</evidence>
<keyword evidence="1" id="KW-0479">Metal-binding</keyword>
<dbReference type="Proteomes" id="UP001153636">
    <property type="component" value="Chromosome 9"/>
</dbReference>
<dbReference type="PROSITE" id="PS50966">
    <property type="entry name" value="ZF_SWIM"/>
    <property type="match status" value="1"/>
</dbReference>
<evidence type="ECO:0000259" key="2">
    <source>
        <dbReference type="PROSITE" id="PS50966"/>
    </source>
</evidence>
<keyword evidence="1" id="KW-0863">Zinc-finger</keyword>
<accession>A0A9P0DCB8</accession>
<dbReference type="PANTHER" id="PTHR31569:SF4">
    <property type="entry name" value="SWIM-TYPE DOMAIN-CONTAINING PROTEIN"/>
    <property type="match status" value="1"/>
</dbReference>
<dbReference type="EMBL" id="OV651821">
    <property type="protein sequence ID" value="CAH1115754.1"/>
    <property type="molecule type" value="Genomic_DNA"/>
</dbReference>
<evidence type="ECO:0000256" key="1">
    <source>
        <dbReference type="PROSITE-ProRule" id="PRU00325"/>
    </source>
</evidence>
<dbReference type="OrthoDB" id="8123862at2759"/>
<name>A0A9P0DCB8_9CUCU</name>
<keyword evidence="1" id="KW-0862">Zinc</keyword>
<dbReference type="PANTHER" id="PTHR31569">
    <property type="entry name" value="SWIM-TYPE DOMAIN-CONTAINING PROTEIN"/>
    <property type="match status" value="1"/>
</dbReference>
<dbReference type="AlphaFoldDB" id="A0A9P0DCB8"/>
<organism evidence="3 4">
    <name type="scientific">Psylliodes chrysocephalus</name>
    <dbReference type="NCBI Taxonomy" id="3402493"/>
    <lineage>
        <taxon>Eukaryota</taxon>
        <taxon>Metazoa</taxon>
        <taxon>Ecdysozoa</taxon>
        <taxon>Arthropoda</taxon>
        <taxon>Hexapoda</taxon>
        <taxon>Insecta</taxon>
        <taxon>Pterygota</taxon>
        <taxon>Neoptera</taxon>
        <taxon>Endopterygota</taxon>
        <taxon>Coleoptera</taxon>
        <taxon>Polyphaga</taxon>
        <taxon>Cucujiformia</taxon>
        <taxon>Chrysomeloidea</taxon>
        <taxon>Chrysomelidae</taxon>
        <taxon>Galerucinae</taxon>
        <taxon>Alticini</taxon>
        <taxon>Psylliodes</taxon>
    </lineage>
</organism>
<dbReference type="InterPro" id="IPR007527">
    <property type="entry name" value="Znf_SWIM"/>
</dbReference>
<gene>
    <name evidence="3" type="ORF">PSYICH_LOCUS15317</name>
</gene>
<proteinExistence type="predicted"/>
<keyword evidence="4" id="KW-1185">Reference proteome</keyword>
<evidence type="ECO:0000313" key="4">
    <source>
        <dbReference type="Proteomes" id="UP001153636"/>
    </source>
</evidence>
<dbReference type="GO" id="GO:0008270">
    <property type="term" value="F:zinc ion binding"/>
    <property type="evidence" value="ECO:0007669"/>
    <property type="project" value="UniProtKB-KW"/>
</dbReference>
<feature type="domain" description="SWIM-type" evidence="2">
    <location>
        <begin position="34"/>
        <end position="77"/>
    </location>
</feature>
<dbReference type="InterPro" id="IPR052579">
    <property type="entry name" value="Zinc_finger_SWIM"/>
</dbReference>
<sequence length="325" mass="38217">MERKKKEKQAYNCVFKQYNDSKNNIVIPLNDDEYEVSDSRATSDHKYLTTNKKCSCTYQNRMQLPCRHIFSVRIHKCHNLFDETLCGERWSQKYYIKYHRMFHKDIEERCYPNFENECENVLSPVLSSLQRNKPMTQHEKFKQAAILTTVLAQLVSEECNEEFEFRLNLLRNLSKFWKLGKKVTLHEVIGMGCKTGNLTENAELDIVEIERDYCNKSSEDHNFPINRYTNVENCFVFENIDINVAEEDLECEIITDISASHLKNVEIFKEDVEEARENPSLAFQQKLNTDSHFRDITMPLPIKRGKGRPKGHLLTVIGLTKKKKS</sequence>